<feature type="transmembrane region" description="Helical" evidence="1">
    <location>
        <begin position="113"/>
        <end position="132"/>
    </location>
</feature>
<name>A0A381SJB4_9ZZZZ</name>
<organism evidence="2">
    <name type="scientific">marine metagenome</name>
    <dbReference type="NCBI Taxonomy" id="408172"/>
    <lineage>
        <taxon>unclassified sequences</taxon>
        <taxon>metagenomes</taxon>
        <taxon>ecological metagenomes</taxon>
    </lineage>
</organism>
<feature type="transmembrane region" description="Helical" evidence="1">
    <location>
        <begin position="161"/>
        <end position="181"/>
    </location>
</feature>
<gene>
    <name evidence="2" type="ORF">METZ01_LOCUS56222</name>
</gene>
<reference evidence="2" key="1">
    <citation type="submission" date="2018-05" db="EMBL/GenBank/DDBJ databases">
        <authorList>
            <person name="Lanie J.A."/>
            <person name="Ng W.-L."/>
            <person name="Kazmierczak K.M."/>
            <person name="Andrzejewski T.M."/>
            <person name="Davidsen T.M."/>
            <person name="Wayne K.J."/>
            <person name="Tettelin H."/>
            <person name="Glass J.I."/>
            <person name="Rusch D."/>
            <person name="Podicherti R."/>
            <person name="Tsui H.-C.T."/>
            <person name="Winkler M.E."/>
        </authorList>
    </citation>
    <scope>NUCLEOTIDE SEQUENCE</scope>
</reference>
<feature type="transmembrane region" description="Helical" evidence="1">
    <location>
        <begin position="275"/>
        <end position="293"/>
    </location>
</feature>
<protein>
    <recommendedName>
        <fullName evidence="3">DUF368 domain-containing protein</fullName>
    </recommendedName>
</protein>
<keyword evidence="1" id="KW-0812">Transmembrane</keyword>
<dbReference type="PANTHER" id="PTHR37308:SF1">
    <property type="entry name" value="POLYPRENYL-PHOSPHATE TRANSPORTER"/>
    <property type="match status" value="1"/>
</dbReference>
<feature type="transmembrane region" description="Helical" evidence="1">
    <location>
        <begin position="48"/>
        <end position="69"/>
    </location>
</feature>
<feature type="transmembrane region" description="Helical" evidence="1">
    <location>
        <begin position="138"/>
        <end position="154"/>
    </location>
</feature>
<dbReference type="PANTHER" id="PTHR37308">
    <property type="entry name" value="INTEGRAL MEMBRANE PROTEIN"/>
    <property type="match status" value="1"/>
</dbReference>
<feature type="transmembrane region" description="Helical" evidence="1">
    <location>
        <begin position="84"/>
        <end position="101"/>
    </location>
</feature>
<dbReference type="EMBL" id="UINC01003102">
    <property type="protein sequence ID" value="SVA03368.1"/>
    <property type="molecule type" value="Genomic_DNA"/>
</dbReference>
<keyword evidence="1" id="KW-1133">Transmembrane helix</keyword>
<keyword evidence="1" id="KW-0472">Membrane</keyword>
<proteinExistence type="predicted"/>
<evidence type="ECO:0008006" key="3">
    <source>
        <dbReference type="Google" id="ProtNLM"/>
    </source>
</evidence>
<accession>A0A381SJB4</accession>
<evidence type="ECO:0000313" key="2">
    <source>
        <dbReference type="EMBL" id="SVA03368.1"/>
    </source>
</evidence>
<feature type="transmembrane region" description="Helical" evidence="1">
    <location>
        <begin position="235"/>
        <end position="255"/>
    </location>
</feature>
<feature type="non-terminal residue" evidence="2">
    <location>
        <position position="1"/>
    </location>
</feature>
<dbReference type="InterPro" id="IPR007163">
    <property type="entry name" value="VCA0040-like"/>
</dbReference>
<dbReference type="Pfam" id="PF04018">
    <property type="entry name" value="VCA0040-like"/>
    <property type="match status" value="1"/>
</dbReference>
<feature type="transmembrane region" description="Helical" evidence="1">
    <location>
        <begin position="6"/>
        <end position="27"/>
    </location>
</feature>
<evidence type="ECO:0000256" key="1">
    <source>
        <dbReference type="SAM" id="Phobius"/>
    </source>
</evidence>
<feature type="non-terminal residue" evidence="2">
    <location>
        <position position="295"/>
    </location>
</feature>
<sequence length="295" mass="32976">MGTANKIPGVSGGLVAIAIGFYEELVFSLKKIDRKALQFLFSGKLARFYNHINGQFLILILLGIVISYFSTSKLLDFLLERYEIYVWSSFFGLVIGTVYHLKKKINSWTRENIIILLLGIIIGIGISIMNPASENDNLIFVFICGVISVSGMILPGLSGSFILILMGNYVLLLVDSVNALYDSIFEMINGDYSFVDNIDRINKLKIISVFAAGSMAGLIVLSNILSFFLRKYDQLCYSIILGFIIGSLGVIWPWKNDIIESGKIERYIPELNQETFIGILFILIGIFSVVILSQY</sequence>
<dbReference type="AlphaFoldDB" id="A0A381SJB4"/>
<feature type="transmembrane region" description="Helical" evidence="1">
    <location>
        <begin position="206"/>
        <end position="228"/>
    </location>
</feature>